<reference evidence="2 3" key="1">
    <citation type="submission" date="2019-12" db="EMBL/GenBank/DDBJ databases">
        <authorList>
            <person name="Lee S.D."/>
        </authorList>
    </citation>
    <scope>NUCLEOTIDE SEQUENCE [LARGE SCALE GENOMIC DNA]</scope>
    <source>
        <strain evidence="2 3">SAP-6</strain>
    </source>
</reference>
<dbReference type="Pfam" id="PF09695">
    <property type="entry name" value="YtfJ_HI0045"/>
    <property type="match status" value="1"/>
</dbReference>
<dbReference type="InterPro" id="IPR006513">
    <property type="entry name" value="YtfJ_HI0045"/>
</dbReference>
<evidence type="ECO:0000313" key="3">
    <source>
        <dbReference type="Proteomes" id="UP000461443"/>
    </source>
</evidence>
<name>A0A845SEB7_9GAMM</name>
<keyword evidence="3" id="KW-1185">Reference proteome</keyword>
<evidence type="ECO:0000313" key="2">
    <source>
        <dbReference type="EMBL" id="NDL61426.1"/>
    </source>
</evidence>
<dbReference type="Proteomes" id="UP000461443">
    <property type="component" value="Unassembled WGS sequence"/>
</dbReference>
<feature type="chain" id="PRO_5032441051" evidence="1">
    <location>
        <begin position="21"/>
        <end position="189"/>
    </location>
</feature>
<sequence length="189" mass="20856">MRCPLTLLLVVLLLPFGAPAHNLETGKPLPKVAIAEQGELLLKNEKFSYKFWDSSQLPGKIHLVLHIAAQASASEMNAAMIEALKKINLPAKYYQTTTIINENDALFGSGPSFARNWVENHKRIYPGSQFILDAHSSVLQAWHLQPKGSAIIVLDAKGRVRYVREGALSLEEIQQVSDLLHRLLPGGAT</sequence>
<dbReference type="EMBL" id="WUBS01000001">
    <property type="protein sequence ID" value="NDL61426.1"/>
    <property type="molecule type" value="Genomic_DNA"/>
</dbReference>
<dbReference type="AlphaFoldDB" id="A0A845SEB7"/>
<gene>
    <name evidence="2" type="ORF">GRH90_01395</name>
</gene>
<proteinExistence type="predicted"/>
<evidence type="ECO:0000256" key="1">
    <source>
        <dbReference type="SAM" id="SignalP"/>
    </source>
</evidence>
<organism evidence="2 3">
    <name type="scientific">Acerihabitans arboris</name>
    <dbReference type="NCBI Taxonomy" id="2691583"/>
    <lineage>
        <taxon>Bacteria</taxon>
        <taxon>Pseudomonadati</taxon>
        <taxon>Pseudomonadota</taxon>
        <taxon>Gammaproteobacteria</taxon>
        <taxon>Enterobacterales</taxon>
        <taxon>Pectobacteriaceae</taxon>
        <taxon>Acerihabitans</taxon>
    </lineage>
</organism>
<dbReference type="RefSeq" id="WP_162364103.1">
    <property type="nucleotide sequence ID" value="NZ_WUBS01000001.1"/>
</dbReference>
<protein>
    <submittedName>
        <fullName evidence="2">YtfJ family protein</fullName>
    </submittedName>
</protein>
<reference evidence="2 3" key="2">
    <citation type="submission" date="2020-02" db="EMBL/GenBank/DDBJ databases">
        <title>The new genus of Enterobacteriales.</title>
        <authorList>
            <person name="Kim I.S."/>
        </authorList>
    </citation>
    <scope>NUCLEOTIDE SEQUENCE [LARGE SCALE GENOMIC DNA]</scope>
    <source>
        <strain evidence="2 3">SAP-6</strain>
    </source>
</reference>
<accession>A0A845SEB7</accession>
<dbReference type="NCBIfam" id="TIGR01626">
    <property type="entry name" value="ytfJ_HI0045"/>
    <property type="match status" value="1"/>
</dbReference>
<comment type="caution">
    <text evidence="2">The sequence shown here is derived from an EMBL/GenBank/DDBJ whole genome shotgun (WGS) entry which is preliminary data.</text>
</comment>
<keyword evidence="1" id="KW-0732">Signal</keyword>
<feature type="signal peptide" evidence="1">
    <location>
        <begin position="1"/>
        <end position="20"/>
    </location>
</feature>